<dbReference type="GO" id="GO:0006357">
    <property type="term" value="P:regulation of transcription by RNA polymerase II"/>
    <property type="evidence" value="ECO:0007669"/>
    <property type="project" value="TreeGrafter"/>
</dbReference>
<evidence type="ECO:0000259" key="2">
    <source>
        <dbReference type="Pfam" id="PF25823"/>
    </source>
</evidence>
<dbReference type="Proteomes" id="UP000631181">
    <property type="component" value="Unassembled WGS sequence"/>
</dbReference>
<dbReference type="GO" id="GO:0030466">
    <property type="term" value="P:silent mating-type cassette heterochromatin formation"/>
    <property type="evidence" value="ECO:0007669"/>
    <property type="project" value="TreeGrafter"/>
</dbReference>
<dbReference type="InterPro" id="IPR013088">
    <property type="entry name" value="Znf_NHR/GATA"/>
</dbReference>
<feature type="region of interest" description="Disordered" evidence="1">
    <location>
        <begin position="758"/>
        <end position="907"/>
    </location>
</feature>
<organism evidence="3 4">
    <name type="scientific">Penicillium ucsense</name>
    <dbReference type="NCBI Taxonomy" id="2839758"/>
    <lineage>
        <taxon>Eukaryota</taxon>
        <taxon>Fungi</taxon>
        <taxon>Dikarya</taxon>
        <taxon>Ascomycota</taxon>
        <taxon>Pezizomycotina</taxon>
        <taxon>Eurotiomycetes</taxon>
        <taxon>Eurotiomycetidae</taxon>
        <taxon>Eurotiales</taxon>
        <taxon>Aspergillaceae</taxon>
        <taxon>Penicillium</taxon>
    </lineage>
</organism>
<reference evidence="3" key="1">
    <citation type="journal article" date="2020" name="Front. Microbiol.">
        <title>Gene regulatory networks of Penicillium echinulatum 2HH and Penicillium oxalicum 114-2 inferred by a computational biology approach.</title>
        <authorList>
            <person name="Lenz A.R."/>
            <person name="Galan-Vasquez E."/>
            <person name="Balbinot E."/>
            <person name="De Abreu F.P."/>
            <person name="De Oliveira N.S."/>
            <person name="Da Rosa L.O."/>
            <person name="De Avila E Silva S."/>
            <person name="Camassola M."/>
            <person name="Dillon A.J.P."/>
            <person name="Perez-Rueda E."/>
        </authorList>
    </citation>
    <scope>NUCLEOTIDE SEQUENCE</scope>
    <source>
        <strain evidence="3">S1M29</strain>
    </source>
</reference>
<gene>
    <name evidence="3" type="ORF">PECM_000156</name>
</gene>
<protein>
    <submittedName>
        <fullName evidence="3">GATA transcription factor</fullName>
    </submittedName>
</protein>
<evidence type="ECO:0000313" key="3">
    <source>
        <dbReference type="EMBL" id="KAF7720230.1"/>
    </source>
</evidence>
<feature type="region of interest" description="Disordered" evidence="1">
    <location>
        <begin position="444"/>
        <end position="518"/>
    </location>
</feature>
<feature type="compositionally biased region" description="Basic and acidic residues" evidence="1">
    <location>
        <begin position="286"/>
        <end position="303"/>
    </location>
</feature>
<feature type="domain" description="Ams2/SPT21 N-terminal" evidence="2">
    <location>
        <begin position="7"/>
        <end position="147"/>
    </location>
</feature>
<feature type="compositionally biased region" description="Polar residues" evidence="1">
    <location>
        <begin position="260"/>
        <end position="285"/>
    </location>
</feature>
<dbReference type="OrthoDB" id="3199820at2759"/>
<dbReference type="GO" id="GO:0000183">
    <property type="term" value="P:rDNA heterochromatin formation"/>
    <property type="evidence" value="ECO:0007669"/>
    <property type="project" value="TreeGrafter"/>
</dbReference>
<feature type="compositionally biased region" description="Polar residues" evidence="1">
    <location>
        <begin position="1029"/>
        <end position="1044"/>
    </location>
</feature>
<evidence type="ECO:0000256" key="1">
    <source>
        <dbReference type="SAM" id="MobiDB-lite"/>
    </source>
</evidence>
<name>A0A8J8WDQ1_9EURO</name>
<feature type="compositionally biased region" description="Polar residues" evidence="1">
    <location>
        <begin position="216"/>
        <end position="241"/>
    </location>
</feature>
<evidence type="ECO:0000313" key="4">
    <source>
        <dbReference type="Proteomes" id="UP000631181"/>
    </source>
</evidence>
<dbReference type="PANTHER" id="PTHR39147">
    <property type="entry name" value="PROTEIN SPT21"/>
    <property type="match status" value="1"/>
</dbReference>
<feature type="region of interest" description="Disordered" evidence="1">
    <location>
        <begin position="920"/>
        <end position="960"/>
    </location>
</feature>
<comment type="caution">
    <text evidence="3">The sequence shown here is derived from an EMBL/GenBank/DDBJ whole genome shotgun (WGS) entry which is preliminary data.</text>
</comment>
<dbReference type="SUPFAM" id="SSF57716">
    <property type="entry name" value="Glucocorticoid receptor-like (DNA-binding domain)"/>
    <property type="match status" value="1"/>
</dbReference>
<feature type="region of interest" description="Disordered" evidence="1">
    <location>
        <begin position="544"/>
        <end position="647"/>
    </location>
</feature>
<keyword evidence="4" id="KW-1185">Reference proteome</keyword>
<dbReference type="InterPro" id="IPR057725">
    <property type="entry name" value="Ams2-SPT21_N"/>
</dbReference>
<proteinExistence type="predicted"/>
<feature type="compositionally biased region" description="Low complexity" evidence="1">
    <location>
        <begin position="554"/>
        <end position="574"/>
    </location>
</feature>
<dbReference type="AlphaFoldDB" id="A0A8J8WDQ1"/>
<dbReference type="Pfam" id="PF25823">
    <property type="entry name" value="Ams2-SPT21_N"/>
    <property type="match status" value="1"/>
</dbReference>
<feature type="region of interest" description="Disordered" evidence="1">
    <location>
        <begin position="1029"/>
        <end position="1057"/>
    </location>
</feature>
<dbReference type="Gene3D" id="3.30.50.10">
    <property type="entry name" value="Erythroid Transcription Factor GATA-1, subunit A"/>
    <property type="match status" value="1"/>
</dbReference>
<dbReference type="EMBL" id="WIWV01000001">
    <property type="protein sequence ID" value="KAF7720230.1"/>
    <property type="molecule type" value="Genomic_DNA"/>
</dbReference>
<dbReference type="InterPro" id="IPR042403">
    <property type="entry name" value="Spt21/Ams2"/>
</dbReference>
<feature type="compositionally biased region" description="Basic residues" evidence="1">
    <location>
        <begin position="773"/>
        <end position="787"/>
    </location>
</feature>
<dbReference type="PANTHER" id="PTHR39147:SF1">
    <property type="entry name" value="PROTEIN SPT21"/>
    <property type="match status" value="1"/>
</dbReference>
<accession>A0A8J8WDQ1</accession>
<sequence>MESQDGITVRPMRLKVFYTFDNENKTNCLARWPHVLDLQTAYLDEQTQIGVIELKTCIQAIVSASPELVAHLGKDYTVYAYDYSEYETPLVGQGMLSWVLASASPTPDAPAHQSKTMVTGRVCKNPMGLFSKGVHETLEVKLRLVPVPTVMQSEYLDSMQKYRELSNVIPQDFDAQSWTNFLRQNPALLEASRSQNQASGASPKDQSGIERVHQLLSDSTTPREYPSYSTNESIRSSSPTHSFGPPSRMSTPAGARTPAHNHQTLQSRQNYSHSDMIRPSSSASMRDNDHQPHHFDNRARRDSFQSGYGSGGEDGPEPQQRKRAKLYQAGWPGKSDLNIERQPSSLRVAASTAASVRIHRPTPINPASRAEQSQEEPIRPPTPISNPLQFSRRARLPSSLLRESSTHSNSSYTSPYQSSDDQPQEQLVHSPEDRYQGLFEAAFNMPSSPPVIESRFPTQSSPNLPPLSIETDSGFMSGSLDDFVDDGAATPVEETQKPNPRRTDGGKRSRSVLSTVQATSPMSATGLVSEVMTDPMIVSETVIDLRSPQAAQMPRPSTSSGSRPSSRASARPTPKSLAPAPMSQSEVEQMMRAAPTVEPGPNVQPPSWHPQGGAGIMSDFSIAETPPPQPESTRKAPRSGGGARRAKQVQAKLDAAIAEGIIPPYCEHCGSIDTPTWRRVWTKDIVGTEQDAKKMQKQQGLLFWEATERNDQHEVARFRIYKKGLGISPEGVTPEDEGWNQLLLCNPCGLWIHKFRTMRPPDRWNGKPPASTRNRKAKRSPKNRKRSGGLPSKPSTRARSKANAAHAVHSSPAPTDASFDLNGEGETPNVDNENDPRHDTQQTQDSDDEADHPSKRRRANSAEPTRSTEKSGWDQGEALDALRLAIQSSPARNMETRKISASEENNLTPKPVRRALFASSQKEGPLKELGSSMLNSCSPRRSPRLSRTEKQMQAKENMTPANDSVDELFEGSTLDFDLPVSPTPRRRLTRPALHERRQSLPCNSPTGPKRGTVSAENTTRLAAERLQHIQGSPSRFSRIQTSPKKSPAKRGSSALPDISLQPEAFTALDGMILNIFEDLPTSPNLIQLGHEKFSSNSWADWLPSNYVSPAGSGDENGSPDALIDAIFSDETLLKEDNLDSHFNPFNFAAGVIPDSGFFSSDALPTDVATSKMANASKEHKQSAPSDA</sequence>
<feature type="region of interest" description="Disordered" evidence="1">
    <location>
        <begin position="976"/>
        <end position="1015"/>
    </location>
</feature>
<dbReference type="GO" id="GO:0008270">
    <property type="term" value="F:zinc ion binding"/>
    <property type="evidence" value="ECO:0007669"/>
    <property type="project" value="InterPro"/>
</dbReference>
<feature type="region of interest" description="Disordered" evidence="1">
    <location>
        <begin position="215"/>
        <end position="429"/>
    </location>
</feature>
<feature type="compositionally biased region" description="Low complexity" evidence="1">
    <location>
        <begin position="396"/>
        <end position="421"/>
    </location>
</feature>